<accession>A0A4S5C9U2</accession>
<dbReference type="AlphaFoldDB" id="A0A4S5C9U2"/>
<feature type="signal peptide" evidence="1">
    <location>
        <begin position="1"/>
        <end position="18"/>
    </location>
</feature>
<gene>
    <name evidence="2" type="ORF">E8Q35_20405</name>
</gene>
<dbReference type="EMBL" id="SSUX01000021">
    <property type="protein sequence ID" value="THJ39558.1"/>
    <property type="molecule type" value="Genomic_DNA"/>
</dbReference>
<name>A0A4S5C9U2_AERVE</name>
<proteinExistence type="predicted"/>
<keyword evidence="1" id="KW-0732">Signal</keyword>
<organism evidence="2 3">
    <name type="scientific">Aeromonas veronii</name>
    <dbReference type="NCBI Taxonomy" id="654"/>
    <lineage>
        <taxon>Bacteria</taxon>
        <taxon>Pseudomonadati</taxon>
        <taxon>Pseudomonadota</taxon>
        <taxon>Gammaproteobacteria</taxon>
        <taxon>Aeromonadales</taxon>
        <taxon>Aeromonadaceae</taxon>
        <taxon>Aeromonas</taxon>
    </lineage>
</organism>
<feature type="chain" id="PRO_5020438805" evidence="1">
    <location>
        <begin position="19"/>
        <end position="165"/>
    </location>
</feature>
<dbReference type="RefSeq" id="WP_136502317.1">
    <property type="nucleotide sequence ID" value="NZ_NKVZ01000036.1"/>
</dbReference>
<dbReference type="Proteomes" id="UP000309618">
    <property type="component" value="Unassembled WGS sequence"/>
</dbReference>
<comment type="caution">
    <text evidence="2">The sequence shown here is derived from an EMBL/GenBank/DDBJ whole genome shotgun (WGS) entry which is preliminary data.</text>
</comment>
<evidence type="ECO:0000313" key="2">
    <source>
        <dbReference type="EMBL" id="THJ39558.1"/>
    </source>
</evidence>
<reference evidence="2 3" key="1">
    <citation type="submission" date="2019-04" db="EMBL/GenBank/DDBJ databases">
        <title>Comparative genomics of Aeromonas veronii strains pathogenic to fish.</title>
        <authorList>
            <person name="Cascarano M.C."/>
            <person name="Smyrli M."/>
            <person name="Katharios P."/>
        </authorList>
    </citation>
    <scope>NUCLEOTIDE SEQUENCE [LARGE SCALE GENOMIC DNA]</scope>
    <source>
        <strain evidence="2 3">XU1</strain>
    </source>
</reference>
<sequence length="165" mass="18324">MNKILITTTLFLINPSFAADDATISRLVRDYSETVACQVGGEGEPGELKQYSAVRLSEGYSVEDDVGSKWLVYWAGDMGCNGGNGTRLPQLTVVAINGFRNTPVVDTSYKLPYTNLVQVTEMKNDQGMVTISGLAYGDNDTQHHPREKVTYKFKFDEQNNKFIPQ</sequence>
<protein>
    <submittedName>
        <fullName evidence="2">Uncharacterized protein</fullName>
    </submittedName>
</protein>
<evidence type="ECO:0000313" key="3">
    <source>
        <dbReference type="Proteomes" id="UP000309618"/>
    </source>
</evidence>
<evidence type="ECO:0000256" key="1">
    <source>
        <dbReference type="SAM" id="SignalP"/>
    </source>
</evidence>